<keyword evidence="4" id="KW-0472">Membrane</keyword>
<dbReference type="Gene3D" id="3.40.50.1820">
    <property type="entry name" value="alpha/beta hydrolase"/>
    <property type="match status" value="1"/>
</dbReference>
<evidence type="ECO:0000313" key="6">
    <source>
        <dbReference type="EMBL" id="KAK7197054.1"/>
    </source>
</evidence>
<name>A0AAW0EVX5_9TRYP</name>
<proteinExistence type="inferred from homology"/>
<dbReference type="PANTHER" id="PTHR10655:SF17">
    <property type="entry name" value="LYSOPHOSPHOLIPASE-LIKE PROTEIN 1"/>
    <property type="match status" value="1"/>
</dbReference>
<dbReference type="PANTHER" id="PTHR10655">
    <property type="entry name" value="LYSOPHOSPHOLIPASE-RELATED"/>
    <property type="match status" value="1"/>
</dbReference>
<protein>
    <submittedName>
        <fullName evidence="6">Lysophospholipase</fullName>
    </submittedName>
</protein>
<evidence type="ECO:0000259" key="5">
    <source>
        <dbReference type="Pfam" id="PF02230"/>
    </source>
</evidence>
<keyword evidence="4" id="KW-0812">Transmembrane</keyword>
<dbReference type="GO" id="GO:0005737">
    <property type="term" value="C:cytoplasm"/>
    <property type="evidence" value="ECO:0007669"/>
    <property type="project" value="TreeGrafter"/>
</dbReference>
<dbReference type="Pfam" id="PF02230">
    <property type="entry name" value="Abhydrolase_2"/>
    <property type="match status" value="1"/>
</dbReference>
<dbReference type="GO" id="GO:0008474">
    <property type="term" value="F:palmitoyl-(protein) hydrolase activity"/>
    <property type="evidence" value="ECO:0007669"/>
    <property type="project" value="TreeGrafter"/>
</dbReference>
<dbReference type="InterPro" id="IPR003140">
    <property type="entry name" value="PLipase/COase/thioEstase"/>
</dbReference>
<evidence type="ECO:0000313" key="7">
    <source>
        <dbReference type="Proteomes" id="UP001430356"/>
    </source>
</evidence>
<dbReference type="SUPFAM" id="SSF53474">
    <property type="entry name" value="alpha/beta-Hydrolases"/>
    <property type="match status" value="1"/>
</dbReference>
<evidence type="ECO:0000256" key="3">
    <source>
        <dbReference type="SAM" id="MobiDB-lite"/>
    </source>
</evidence>
<keyword evidence="2" id="KW-0378">Hydrolase</keyword>
<comment type="similarity">
    <text evidence="1">Belongs to the AB hydrolase superfamily. AB hydrolase 2 family.</text>
</comment>
<keyword evidence="7" id="KW-1185">Reference proteome</keyword>
<gene>
    <name evidence="6" type="ORF">NESM_000649400</name>
</gene>
<dbReference type="InterPro" id="IPR029058">
    <property type="entry name" value="AB_hydrolase_fold"/>
</dbReference>
<organism evidence="6 7">
    <name type="scientific">Novymonas esmeraldas</name>
    <dbReference type="NCBI Taxonomy" id="1808958"/>
    <lineage>
        <taxon>Eukaryota</taxon>
        <taxon>Discoba</taxon>
        <taxon>Euglenozoa</taxon>
        <taxon>Kinetoplastea</taxon>
        <taxon>Metakinetoplastina</taxon>
        <taxon>Trypanosomatida</taxon>
        <taxon>Trypanosomatidae</taxon>
        <taxon>Novymonas</taxon>
    </lineage>
</organism>
<evidence type="ECO:0000256" key="1">
    <source>
        <dbReference type="ARBA" id="ARBA00006499"/>
    </source>
</evidence>
<feature type="transmembrane region" description="Helical" evidence="4">
    <location>
        <begin position="20"/>
        <end position="41"/>
    </location>
</feature>
<feature type="compositionally biased region" description="Low complexity" evidence="3">
    <location>
        <begin position="63"/>
        <end position="91"/>
    </location>
</feature>
<reference evidence="6 7" key="1">
    <citation type="journal article" date="2021" name="MBio">
        <title>A New Model Trypanosomatid, Novymonas esmeraldas: Genomic Perception of Its 'Candidatus Pandoraea novymonadis' Endosymbiont.</title>
        <authorList>
            <person name="Zakharova A."/>
            <person name="Saura A."/>
            <person name="Butenko A."/>
            <person name="Podesvova L."/>
            <person name="Warmusova S."/>
            <person name="Kostygov A.Y."/>
            <person name="Nenarokova A."/>
            <person name="Lukes J."/>
            <person name="Opperdoes F.R."/>
            <person name="Yurchenko V."/>
        </authorList>
    </citation>
    <scope>NUCLEOTIDE SEQUENCE [LARGE SCALE GENOMIC DNA]</scope>
    <source>
        <strain evidence="6 7">E262AT.01</strain>
    </source>
</reference>
<feature type="region of interest" description="Disordered" evidence="3">
    <location>
        <begin position="58"/>
        <end position="130"/>
    </location>
</feature>
<dbReference type="GO" id="GO:0052689">
    <property type="term" value="F:carboxylic ester hydrolase activity"/>
    <property type="evidence" value="ECO:0007669"/>
    <property type="project" value="TreeGrafter"/>
</dbReference>
<evidence type="ECO:0000256" key="4">
    <source>
        <dbReference type="SAM" id="Phobius"/>
    </source>
</evidence>
<dbReference type="InterPro" id="IPR050565">
    <property type="entry name" value="LYPA1-2/EST-like"/>
</dbReference>
<feature type="domain" description="Phospholipase/carboxylesterase/thioesterase" evidence="5">
    <location>
        <begin position="190"/>
        <end position="400"/>
    </location>
</feature>
<feature type="compositionally biased region" description="Low complexity" evidence="3">
    <location>
        <begin position="99"/>
        <end position="121"/>
    </location>
</feature>
<dbReference type="AlphaFoldDB" id="A0AAW0EVX5"/>
<comment type="caution">
    <text evidence="6">The sequence shown here is derived from an EMBL/GenBank/DDBJ whole genome shotgun (WGS) entry which is preliminary data.</text>
</comment>
<dbReference type="EMBL" id="JAECZO010000093">
    <property type="protein sequence ID" value="KAK7197054.1"/>
    <property type="molecule type" value="Genomic_DNA"/>
</dbReference>
<evidence type="ECO:0000256" key="2">
    <source>
        <dbReference type="ARBA" id="ARBA00022801"/>
    </source>
</evidence>
<accession>A0AAW0EVX5</accession>
<dbReference type="Proteomes" id="UP001430356">
    <property type="component" value="Unassembled WGS sequence"/>
</dbReference>
<sequence length="406" mass="42964">MHRVPGAVPLDGITESPAALMRVIAVLLVLVAIVTALFPYVGTTSPIHELEAASMTTTTGPRVSAATAVPPAHAHPSSDRASSSSTSSSSASPPPHPTPSESQHSSDSAAHASRHATSASAPEVPVTMSTPIDQLTNAQIKEELRTLYATTDFSDCFEPGDLQRKLQATRDSTPITHGLRYGPLLEIGNKKNPTGVVTISHGLGDSAHGWEDVGYELARRLPYLLFLLPTAPSRPVTINGGMSIPAWYDITGTLGDGVLSARQDATGLRQSADYVRSLAHITTKRYGIAPHRVVYGGFSQGAAVSLCTGLTAHIAPAGIACMSGYLAAYTDVLPRISQKSVPITMFHGRQDPVVPITAAKESKNLLEKEGGVAPITFLEYNMQHSAVPQEVNDVEAFIARVLPEKF</sequence>
<keyword evidence="4" id="KW-1133">Transmembrane helix</keyword>